<feature type="binding site" evidence="6">
    <location>
        <begin position="98"/>
        <end position="100"/>
    </location>
    <ligand>
        <name>S-adenosyl-L-methionine</name>
        <dbReference type="ChEBI" id="CHEBI:59789"/>
    </ligand>
</feature>
<keyword evidence="4 6" id="KW-0808">Transferase</keyword>
<keyword evidence="2 6" id="KW-0698">rRNA processing</keyword>
<dbReference type="NCBIfam" id="TIGR00138">
    <property type="entry name" value="rsmG_gidB"/>
    <property type="match status" value="1"/>
</dbReference>
<feature type="binding site" evidence="6">
    <location>
        <position position="145"/>
    </location>
    <ligand>
        <name>S-adenosyl-L-methionine</name>
        <dbReference type="ChEBI" id="CHEBI:59789"/>
    </ligand>
</feature>
<keyword evidence="8" id="KW-1185">Reference proteome</keyword>
<dbReference type="InterPro" id="IPR029063">
    <property type="entry name" value="SAM-dependent_MTases_sf"/>
</dbReference>
<protein>
    <recommendedName>
        <fullName evidence="6">Ribosomal RNA small subunit methyltransferase G</fullName>
        <ecNumber evidence="6">2.1.1.-</ecNumber>
    </recommendedName>
    <alternativeName>
        <fullName evidence="6">16S rRNA 7-methylguanosine methyltransferase</fullName>
        <shortName evidence="6">16S rRNA m7G methyltransferase</shortName>
    </alternativeName>
</protein>
<dbReference type="PANTHER" id="PTHR31760">
    <property type="entry name" value="S-ADENOSYL-L-METHIONINE-DEPENDENT METHYLTRANSFERASES SUPERFAMILY PROTEIN"/>
    <property type="match status" value="1"/>
</dbReference>
<dbReference type="SUPFAM" id="SSF53335">
    <property type="entry name" value="S-adenosyl-L-methionine-dependent methyltransferases"/>
    <property type="match status" value="1"/>
</dbReference>
<reference evidence="7 8" key="1">
    <citation type="submission" date="2024-03" db="EMBL/GenBank/DDBJ databases">
        <title>A Dehalogenimonas Isolated from Estuarine Sediments Dihaloeliminates Chlorinated Alkanes.</title>
        <authorList>
            <person name="Yang Y."/>
            <person name="Wang H."/>
        </authorList>
    </citation>
    <scope>NUCLEOTIDE SEQUENCE [LARGE SCALE GENOMIC DNA]</scope>
    <source>
        <strain evidence="7 8">W</strain>
    </source>
</reference>
<evidence type="ECO:0000313" key="8">
    <source>
        <dbReference type="Proteomes" id="UP001375370"/>
    </source>
</evidence>
<dbReference type="Pfam" id="PF02527">
    <property type="entry name" value="GidB"/>
    <property type="match status" value="1"/>
</dbReference>
<comment type="function">
    <text evidence="6">Specifically methylates the N7 position of a guanine in 16S rRNA.</text>
</comment>
<dbReference type="HAMAP" id="MF_00074">
    <property type="entry name" value="16SrRNA_methyltr_G"/>
    <property type="match status" value="1"/>
</dbReference>
<dbReference type="Gene3D" id="3.40.50.150">
    <property type="entry name" value="Vaccinia Virus protein VP39"/>
    <property type="match status" value="1"/>
</dbReference>
<dbReference type="Proteomes" id="UP001375370">
    <property type="component" value="Chromosome"/>
</dbReference>
<evidence type="ECO:0000313" key="7">
    <source>
        <dbReference type="EMBL" id="WWX25429.1"/>
    </source>
</evidence>
<dbReference type="PIRSF" id="PIRSF003078">
    <property type="entry name" value="GidB"/>
    <property type="match status" value="1"/>
</dbReference>
<gene>
    <name evidence="6 7" type="primary">rsmG</name>
    <name evidence="7" type="ORF">V8247_00225</name>
</gene>
<keyword evidence="3 6" id="KW-0489">Methyltransferase</keyword>
<comment type="subcellular location">
    <subcellularLocation>
        <location evidence="6">Cytoplasm</location>
    </subcellularLocation>
</comment>
<feature type="binding site" evidence="6">
    <location>
        <position position="80"/>
    </location>
    <ligand>
        <name>S-adenosyl-L-methionine</name>
        <dbReference type="ChEBI" id="CHEBI:59789"/>
    </ligand>
</feature>
<dbReference type="RefSeq" id="WP_338737572.1">
    <property type="nucleotide sequence ID" value="NZ_CP146612.1"/>
</dbReference>
<accession>A0ABZ2J705</accession>
<feature type="binding site" evidence="6">
    <location>
        <begin position="126"/>
        <end position="127"/>
    </location>
    <ligand>
        <name>S-adenosyl-L-methionine</name>
        <dbReference type="ChEBI" id="CHEBI:59789"/>
    </ligand>
</feature>
<dbReference type="GO" id="GO:0032259">
    <property type="term" value="P:methylation"/>
    <property type="evidence" value="ECO:0007669"/>
    <property type="project" value="UniProtKB-KW"/>
</dbReference>
<comment type="similarity">
    <text evidence="6">Belongs to the methyltransferase superfamily. RNA methyltransferase RsmG family.</text>
</comment>
<evidence type="ECO:0000256" key="5">
    <source>
        <dbReference type="ARBA" id="ARBA00022691"/>
    </source>
</evidence>
<evidence type="ECO:0000256" key="6">
    <source>
        <dbReference type="HAMAP-Rule" id="MF_00074"/>
    </source>
</evidence>
<name>A0ABZ2J705_9CHLR</name>
<evidence type="ECO:0000256" key="2">
    <source>
        <dbReference type="ARBA" id="ARBA00022552"/>
    </source>
</evidence>
<sequence>MALLHWEADSLGINLSDDQLTKFETYYARLVAWNKRCNLTSVTDYEAIQTRHFLDSLSIILADGDLNHKTIIDVGAGAGFPGLPLKIVFPDMCLTLLEATGKKTEFLSHLCDELDLKSVTVINDRAENVAHNAGHREKYDLSVSRAVASLDTLCELCLPFCRTGGNFIAMKRQADLELTSADQAMSVLGGQLRQRIAVKSNALPDGSELLVIEKTKSTPSGFPRRNGIPGKRPL</sequence>
<dbReference type="EMBL" id="CP146612">
    <property type="protein sequence ID" value="WWX25429.1"/>
    <property type="molecule type" value="Genomic_DNA"/>
</dbReference>
<organism evidence="7 8">
    <name type="scientific">Candidatus Dehalogenimonas loeffleri</name>
    <dbReference type="NCBI Taxonomy" id="3127115"/>
    <lineage>
        <taxon>Bacteria</taxon>
        <taxon>Bacillati</taxon>
        <taxon>Chloroflexota</taxon>
        <taxon>Dehalococcoidia</taxon>
        <taxon>Dehalococcoidales</taxon>
        <taxon>Dehalococcoidaceae</taxon>
        <taxon>Dehalogenimonas</taxon>
    </lineage>
</organism>
<dbReference type="PANTHER" id="PTHR31760:SF0">
    <property type="entry name" value="S-ADENOSYL-L-METHIONINE-DEPENDENT METHYLTRANSFERASES SUPERFAMILY PROTEIN"/>
    <property type="match status" value="1"/>
</dbReference>
<evidence type="ECO:0000256" key="1">
    <source>
        <dbReference type="ARBA" id="ARBA00022490"/>
    </source>
</evidence>
<dbReference type="InterPro" id="IPR003682">
    <property type="entry name" value="rRNA_ssu_MeTfrase_G"/>
</dbReference>
<evidence type="ECO:0000256" key="3">
    <source>
        <dbReference type="ARBA" id="ARBA00022603"/>
    </source>
</evidence>
<keyword evidence="1 6" id="KW-0963">Cytoplasm</keyword>
<proteinExistence type="inferred from homology"/>
<dbReference type="EC" id="2.1.1.-" evidence="6"/>
<keyword evidence="5 6" id="KW-0949">S-adenosyl-L-methionine</keyword>
<evidence type="ECO:0000256" key="4">
    <source>
        <dbReference type="ARBA" id="ARBA00022679"/>
    </source>
</evidence>
<dbReference type="GO" id="GO:0008168">
    <property type="term" value="F:methyltransferase activity"/>
    <property type="evidence" value="ECO:0007669"/>
    <property type="project" value="UniProtKB-KW"/>
</dbReference>
<feature type="binding site" evidence="6">
    <location>
        <position position="75"/>
    </location>
    <ligand>
        <name>S-adenosyl-L-methionine</name>
        <dbReference type="ChEBI" id="CHEBI:59789"/>
    </ligand>
</feature>